<protein>
    <submittedName>
        <fullName evidence="1">Uncharacterized protein</fullName>
    </submittedName>
</protein>
<gene>
    <name evidence="1" type="ORF">LCGC14_0762800</name>
</gene>
<evidence type="ECO:0000313" key="1">
    <source>
        <dbReference type="EMBL" id="KKN37508.1"/>
    </source>
</evidence>
<proteinExistence type="predicted"/>
<name>A0A0F9T7N7_9ZZZZ</name>
<dbReference type="EMBL" id="LAZR01001889">
    <property type="protein sequence ID" value="KKN37508.1"/>
    <property type="molecule type" value="Genomic_DNA"/>
</dbReference>
<dbReference type="SUPFAM" id="SSF56059">
    <property type="entry name" value="Glutathione synthetase ATP-binding domain-like"/>
    <property type="match status" value="1"/>
</dbReference>
<organism evidence="1">
    <name type="scientific">marine sediment metagenome</name>
    <dbReference type="NCBI Taxonomy" id="412755"/>
    <lineage>
        <taxon>unclassified sequences</taxon>
        <taxon>metagenomes</taxon>
        <taxon>ecological metagenomes</taxon>
    </lineage>
</organism>
<dbReference type="AlphaFoldDB" id="A0A0F9T7N7"/>
<comment type="caution">
    <text evidence="1">The sequence shown here is derived from an EMBL/GenBank/DDBJ whole genome shotgun (WGS) entry which is preliminary data.</text>
</comment>
<accession>A0A0F9T7N7</accession>
<sequence length="370" mass="40204">MSGFVWYSFGSDVTGKKLAEALGYASGKKGVDFSGHKILLGWGCKPSEKFNARKLAQLVAERKLRIINPPASITANRDKVAFLKEMEAHKLPIPGYVASKIGGTEALLERVVDGIKKGTIMFPLVGHSTFHKGDPFFCHTEEDVRSAIGCMAGDIRQAYYFRSFCPGTEYRIHIFRDEALAAQCKVLDKDPVKACSEDLMAKLKKKAAKEEQPIEISEGHLEWVVKQMAGELLNAASHLQRSVKRGWTYSNCPVDGVPDEAISVAMAAMEAARLDLGAVSVVVDGKTARVTNIQTAPALTNDQLGLYVAAIRDFAGSDVTAKPSKKAKSEKTASRKEESAGVELISRLMRKLGDGVSKKDAEEALKTLGE</sequence>
<reference evidence="1" key="1">
    <citation type="journal article" date="2015" name="Nature">
        <title>Complex archaea that bridge the gap between prokaryotes and eukaryotes.</title>
        <authorList>
            <person name="Spang A."/>
            <person name="Saw J.H."/>
            <person name="Jorgensen S.L."/>
            <person name="Zaremba-Niedzwiedzka K."/>
            <person name="Martijn J."/>
            <person name="Lind A.E."/>
            <person name="van Eijk R."/>
            <person name="Schleper C."/>
            <person name="Guy L."/>
            <person name="Ettema T.J."/>
        </authorList>
    </citation>
    <scope>NUCLEOTIDE SEQUENCE</scope>
</reference>